<dbReference type="InterPro" id="IPR036390">
    <property type="entry name" value="WH_DNA-bd_sf"/>
</dbReference>
<dbReference type="CDD" id="cd00609">
    <property type="entry name" value="AAT_like"/>
    <property type="match status" value="1"/>
</dbReference>
<sequence>MASDQTDLPVDLAWETLLDLGADDGPRVARLERAVRDAVAAGRLPAGATLPASRLLAESLGVSRWVVTETYGRLVAEGVLEARVGSGTRVPLSTPPVPRPRRAAPAGPAASAAPTSGTVPPLPPRPRHDLRPGVPDLRHVPRAAWLRAARESLATASNDDLAAAPPAGHPAARAAVAAHLRRSRLVEAPDTAVVLTRGATDAMGRLAVALHAAGHRHLLVEDPSWPVLRDVARRAGLEPVPVPVDADGVDVEALVAASARTGARVALLTPAHQFPTGVPLSGERREQVLAWARAADGLVVEDDYDAEFRYDRRPVAALQRLDPERVVLLGSVSKTLAPAVGVGWTVLPTAWRAAFADAPGGGPSVLDQLTFTRLLAGGGYDRHLRAARGRYRRRHDALSAALAAALPEVRLTGLAAGLHLLAHLPATAPDAAEVVRAAARLDVGLVDLRRYQFHPGARSRSLVLGYGNLADARLDEAVARLAACVAEATGSG</sequence>
<evidence type="ECO:0000256" key="2">
    <source>
        <dbReference type="ARBA" id="ARBA00022898"/>
    </source>
</evidence>
<dbReference type="Pfam" id="PF00392">
    <property type="entry name" value="GntR"/>
    <property type="match status" value="1"/>
</dbReference>
<dbReference type="GO" id="GO:0003700">
    <property type="term" value="F:DNA-binding transcription factor activity"/>
    <property type="evidence" value="ECO:0007669"/>
    <property type="project" value="InterPro"/>
</dbReference>
<dbReference type="GO" id="GO:0003677">
    <property type="term" value="F:DNA binding"/>
    <property type="evidence" value="ECO:0007669"/>
    <property type="project" value="UniProtKB-KW"/>
</dbReference>
<dbReference type="Pfam" id="PF00155">
    <property type="entry name" value="Aminotran_1_2"/>
    <property type="match status" value="1"/>
</dbReference>
<dbReference type="PROSITE" id="PS50949">
    <property type="entry name" value="HTH_GNTR"/>
    <property type="match status" value="1"/>
</dbReference>
<evidence type="ECO:0000313" key="8">
    <source>
        <dbReference type="EMBL" id="ANC32511.1"/>
    </source>
</evidence>
<evidence type="ECO:0000256" key="1">
    <source>
        <dbReference type="ARBA" id="ARBA00005384"/>
    </source>
</evidence>
<dbReference type="InterPro" id="IPR000524">
    <property type="entry name" value="Tscrpt_reg_HTH_GntR"/>
</dbReference>
<dbReference type="PRINTS" id="PR00035">
    <property type="entry name" value="HTHGNTR"/>
</dbReference>
<dbReference type="PANTHER" id="PTHR46577:SF1">
    <property type="entry name" value="HTH-TYPE TRANSCRIPTIONAL REGULATORY PROTEIN GABR"/>
    <property type="match status" value="1"/>
</dbReference>
<evidence type="ECO:0000256" key="3">
    <source>
        <dbReference type="ARBA" id="ARBA00023015"/>
    </source>
</evidence>
<dbReference type="GO" id="GO:0030170">
    <property type="term" value="F:pyridoxal phosphate binding"/>
    <property type="evidence" value="ECO:0007669"/>
    <property type="project" value="InterPro"/>
</dbReference>
<gene>
    <name evidence="8" type="primary">gabR_2</name>
    <name evidence="8" type="ORF">I598_2995</name>
</gene>
<keyword evidence="2" id="KW-0663">Pyridoxal phosphate</keyword>
<dbReference type="AlphaFoldDB" id="A0A168FU53"/>
<accession>A0A168FU53</accession>
<dbReference type="InterPro" id="IPR015424">
    <property type="entry name" value="PyrdxlP-dep_Trfase"/>
</dbReference>
<dbReference type="OrthoDB" id="594134at2"/>
<feature type="compositionally biased region" description="Basic and acidic residues" evidence="6">
    <location>
        <begin position="126"/>
        <end position="136"/>
    </location>
</feature>
<dbReference type="InterPro" id="IPR051446">
    <property type="entry name" value="HTH_trans_reg/aminotransferase"/>
</dbReference>
<dbReference type="SMART" id="SM00345">
    <property type="entry name" value="HTH_GNTR"/>
    <property type="match status" value="1"/>
</dbReference>
<dbReference type="Gene3D" id="1.10.10.10">
    <property type="entry name" value="Winged helix-like DNA-binding domain superfamily/Winged helix DNA-binding domain"/>
    <property type="match status" value="1"/>
</dbReference>
<dbReference type="SUPFAM" id="SSF53383">
    <property type="entry name" value="PLP-dependent transferases"/>
    <property type="match status" value="1"/>
</dbReference>
<proteinExistence type="inferred from homology"/>
<reference evidence="8 9" key="1">
    <citation type="submission" date="2016-01" db="EMBL/GenBank/DDBJ databases">
        <title>Complete genome sequence of a soil Actinobacterium, Isoptericola dokdonensis DS-3.</title>
        <authorList>
            <person name="Kwon S.-K."/>
            <person name="Kim J.F."/>
        </authorList>
    </citation>
    <scope>NUCLEOTIDE SEQUENCE [LARGE SCALE GENOMIC DNA]</scope>
    <source>
        <strain evidence="8 9">DS-3</strain>
    </source>
</reference>
<evidence type="ECO:0000313" key="9">
    <source>
        <dbReference type="Proteomes" id="UP000076794"/>
    </source>
</evidence>
<dbReference type="InterPro" id="IPR004839">
    <property type="entry name" value="Aminotransferase_I/II_large"/>
</dbReference>
<name>A0A168FU53_9MICO</name>
<keyword evidence="5" id="KW-0804">Transcription</keyword>
<dbReference type="RefSeq" id="WP_068203750.1">
    <property type="nucleotide sequence ID" value="NZ_CP014209.1"/>
</dbReference>
<dbReference type="KEGG" id="ido:I598_2995"/>
<keyword evidence="4" id="KW-0238">DNA-binding</keyword>
<evidence type="ECO:0000256" key="4">
    <source>
        <dbReference type="ARBA" id="ARBA00023125"/>
    </source>
</evidence>
<dbReference type="InterPro" id="IPR015421">
    <property type="entry name" value="PyrdxlP-dep_Trfase_major"/>
</dbReference>
<dbReference type="InterPro" id="IPR036388">
    <property type="entry name" value="WH-like_DNA-bd_sf"/>
</dbReference>
<comment type="similarity">
    <text evidence="1">In the C-terminal section; belongs to the class-I pyridoxal-phosphate-dependent aminotransferase family.</text>
</comment>
<dbReference type="CDD" id="cd07377">
    <property type="entry name" value="WHTH_GntR"/>
    <property type="match status" value="1"/>
</dbReference>
<dbReference type="EMBL" id="CP014209">
    <property type="protein sequence ID" value="ANC32511.1"/>
    <property type="molecule type" value="Genomic_DNA"/>
</dbReference>
<organism evidence="8 9">
    <name type="scientific">Isoptericola dokdonensis DS-3</name>
    <dbReference type="NCBI Taxonomy" id="1300344"/>
    <lineage>
        <taxon>Bacteria</taxon>
        <taxon>Bacillati</taxon>
        <taxon>Actinomycetota</taxon>
        <taxon>Actinomycetes</taxon>
        <taxon>Micrococcales</taxon>
        <taxon>Promicromonosporaceae</taxon>
        <taxon>Isoptericola</taxon>
    </lineage>
</organism>
<evidence type="ECO:0000256" key="5">
    <source>
        <dbReference type="ARBA" id="ARBA00023163"/>
    </source>
</evidence>
<dbReference type="SUPFAM" id="SSF46785">
    <property type="entry name" value="Winged helix' DNA-binding domain"/>
    <property type="match status" value="1"/>
</dbReference>
<dbReference type="Proteomes" id="UP000076794">
    <property type="component" value="Chromosome"/>
</dbReference>
<keyword evidence="9" id="KW-1185">Reference proteome</keyword>
<evidence type="ECO:0000259" key="7">
    <source>
        <dbReference type="PROSITE" id="PS50949"/>
    </source>
</evidence>
<dbReference type="PANTHER" id="PTHR46577">
    <property type="entry name" value="HTH-TYPE TRANSCRIPTIONAL REGULATORY PROTEIN GABR"/>
    <property type="match status" value="1"/>
</dbReference>
<feature type="domain" description="HTH gntR-type" evidence="7">
    <location>
        <begin position="25"/>
        <end position="93"/>
    </location>
</feature>
<feature type="region of interest" description="Disordered" evidence="6">
    <location>
        <begin position="87"/>
        <end position="136"/>
    </location>
</feature>
<dbReference type="Gene3D" id="3.40.640.10">
    <property type="entry name" value="Type I PLP-dependent aspartate aminotransferase-like (Major domain)"/>
    <property type="match status" value="1"/>
</dbReference>
<protein>
    <submittedName>
        <fullName evidence="8">HTH-type transcriptional regulatory protein GabR</fullName>
    </submittedName>
</protein>
<feature type="compositionally biased region" description="Low complexity" evidence="6">
    <location>
        <begin position="103"/>
        <end position="119"/>
    </location>
</feature>
<evidence type="ECO:0000256" key="6">
    <source>
        <dbReference type="SAM" id="MobiDB-lite"/>
    </source>
</evidence>
<keyword evidence="3" id="KW-0805">Transcription regulation</keyword>